<evidence type="ECO:0000259" key="3">
    <source>
        <dbReference type="Pfam" id="PF18721"/>
    </source>
</evidence>
<organism evidence="4 5">
    <name type="scientific">Puccinia striiformis f. sp. tritici PST-78</name>
    <dbReference type="NCBI Taxonomy" id="1165861"/>
    <lineage>
        <taxon>Eukaryota</taxon>
        <taxon>Fungi</taxon>
        <taxon>Dikarya</taxon>
        <taxon>Basidiomycota</taxon>
        <taxon>Pucciniomycotina</taxon>
        <taxon>Pucciniomycetes</taxon>
        <taxon>Pucciniales</taxon>
        <taxon>Pucciniaceae</taxon>
        <taxon>Puccinia</taxon>
    </lineage>
</organism>
<dbReference type="STRING" id="1165861.A0A0L0V4W8"/>
<evidence type="ECO:0000313" key="4">
    <source>
        <dbReference type="EMBL" id="KNE94327.1"/>
    </source>
</evidence>
<evidence type="ECO:0000256" key="1">
    <source>
        <dbReference type="SAM" id="MobiDB-lite"/>
    </source>
</evidence>
<protein>
    <recommendedName>
        <fullName evidence="6">CxC5 like cysteine cluster associated with KDZ domain-containing protein</fullName>
    </recommendedName>
</protein>
<dbReference type="Pfam" id="PF18718">
    <property type="entry name" value="CxC5"/>
    <property type="match status" value="1"/>
</dbReference>
<reference evidence="5" key="1">
    <citation type="submission" date="2014-03" db="EMBL/GenBank/DDBJ databases">
        <title>The Genome Sequence of Puccinia striiformis f. sp. tritici PST-78.</title>
        <authorList>
            <consortium name="The Broad Institute Genome Sequencing Platform"/>
            <person name="Cuomo C."/>
            <person name="Hulbert S."/>
            <person name="Chen X."/>
            <person name="Walker B."/>
            <person name="Young S.K."/>
            <person name="Zeng Q."/>
            <person name="Gargeya S."/>
            <person name="Fitzgerald M."/>
            <person name="Haas B."/>
            <person name="Abouelleil A."/>
            <person name="Alvarado L."/>
            <person name="Arachchi H.M."/>
            <person name="Berlin A.M."/>
            <person name="Chapman S.B."/>
            <person name="Goldberg J."/>
            <person name="Griggs A."/>
            <person name="Gujja S."/>
            <person name="Hansen M."/>
            <person name="Howarth C."/>
            <person name="Imamovic A."/>
            <person name="Larimer J."/>
            <person name="McCowan C."/>
            <person name="Montmayeur A."/>
            <person name="Murphy C."/>
            <person name="Neiman D."/>
            <person name="Pearson M."/>
            <person name="Priest M."/>
            <person name="Roberts A."/>
            <person name="Saif S."/>
            <person name="Shea T."/>
            <person name="Sisk P."/>
            <person name="Sykes S."/>
            <person name="Wortman J."/>
            <person name="Nusbaum C."/>
            <person name="Birren B."/>
        </authorList>
    </citation>
    <scope>NUCLEOTIDE SEQUENCE [LARGE SCALE GENOMIC DNA]</scope>
    <source>
        <strain evidence="5">race PST-78</strain>
    </source>
</reference>
<gene>
    <name evidence="4" type="ORF">PSTG_12352</name>
</gene>
<keyword evidence="5" id="KW-1185">Reference proteome</keyword>
<evidence type="ECO:0000259" key="2">
    <source>
        <dbReference type="Pfam" id="PF18718"/>
    </source>
</evidence>
<accession>A0A0L0V4W8</accession>
<dbReference type="InterPro" id="IPR040898">
    <property type="entry name" value="CxC6"/>
</dbReference>
<proteinExistence type="predicted"/>
<feature type="domain" description="CxC5 like cysteine cluster associated with KDZ" evidence="2">
    <location>
        <begin position="111"/>
        <end position="222"/>
    </location>
</feature>
<dbReference type="Proteomes" id="UP000054564">
    <property type="component" value="Unassembled WGS sequence"/>
</dbReference>
<dbReference type="Pfam" id="PF18721">
    <property type="entry name" value="CxC6"/>
    <property type="match status" value="1"/>
</dbReference>
<dbReference type="InterPro" id="IPR041539">
    <property type="entry name" value="CxC5"/>
</dbReference>
<sequence length="516" mass="58418">MLLRELISILDAHDVNIMLTITVQDFAKFLCVAAGMAMRSEKSLRLTTLRRPIRYLAASLSPPIHQYLEVFWDASFNILKDCYINAQHHVKTHGIMTELDDGRLPIRIVDQSLFPPVEHCTKCSRTMRSSSLFGYLYDVDGCHTIEHFSLYCQPCLTNYYVSYSIYNKQRMFYTSSQGRDPKVFQVHTHYFMTHRLAHHFKMSQMLQQCSVFSIINLYNSTFMGARAPPLFTPLQSFFPQLSVEVCKDEMDIDTLIYNYSLRSQVLVVPAAGLDRVRYNEAKKQCSSWIAAEGTAHKNHSCGLCTCITYSEDNGSHSVVRAVVTDGLTIGHWRCSASASQLEMLAKEFSHPAPDGPCWRTLYTVRNQYCSFHQPFLEGICQAQPCTQPALENQKTCGLQSHLDAAKTFATRVNSNFQLHSMLNRPGSHLNLDLSVHLEDESGEVEDWESLQQADELDRAEESIRSGEERPSKKPTLARARTHNDQLAVAPCGVILARQTMFNSESPSAVKVTLSCV</sequence>
<feature type="region of interest" description="Disordered" evidence="1">
    <location>
        <begin position="447"/>
        <end position="481"/>
    </location>
</feature>
<comment type="caution">
    <text evidence="4">The sequence shown here is derived from an EMBL/GenBank/DDBJ whole genome shotgun (WGS) entry which is preliminary data.</text>
</comment>
<evidence type="ECO:0008006" key="6">
    <source>
        <dbReference type="Google" id="ProtNLM"/>
    </source>
</evidence>
<feature type="compositionally biased region" description="Basic and acidic residues" evidence="1">
    <location>
        <begin position="455"/>
        <end position="471"/>
    </location>
</feature>
<dbReference type="EMBL" id="AJIL01000119">
    <property type="protein sequence ID" value="KNE94327.1"/>
    <property type="molecule type" value="Genomic_DNA"/>
</dbReference>
<evidence type="ECO:0000313" key="5">
    <source>
        <dbReference type="Proteomes" id="UP000054564"/>
    </source>
</evidence>
<name>A0A0L0V4W8_9BASI</name>
<feature type="domain" description="CxC6 like cysteine cluster associated with KDZ" evidence="3">
    <location>
        <begin position="323"/>
        <end position="404"/>
    </location>
</feature>
<dbReference type="AlphaFoldDB" id="A0A0L0V4W8"/>